<keyword evidence="3" id="KW-1185">Reference proteome</keyword>
<feature type="chain" id="PRO_5026710313" description="Cation transport ATPase" evidence="1">
    <location>
        <begin position="23"/>
        <end position="189"/>
    </location>
</feature>
<evidence type="ECO:0008006" key="4">
    <source>
        <dbReference type="Google" id="ProtNLM"/>
    </source>
</evidence>
<dbReference type="PROSITE" id="PS51257">
    <property type="entry name" value="PROKAR_LIPOPROTEIN"/>
    <property type="match status" value="1"/>
</dbReference>
<accession>A0A6M0QZ16</accession>
<dbReference type="Proteomes" id="UP000477782">
    <property type="component" value="Unassembled WGS sequence"/>
</dbReference>
<keyword evidence="1" id="KW-0732">Signal</keyword>
<sequence length="189" mass="18832">MKQPFALPVLAAILLASCVGGAGFGGSSARPVLNGALNVGVPAGYCVDPEASGEAEDTAIILMGRCSNQAAVKPAVVTLAIGQAGSAGVMAAGGAELAGFFTSPQGRATLAPTGRASDVRVVTALSAGDAFLMRVQEAGEPSYWRAVLGLKGRLVTMSVKGGPQEALAPEDGRVIMDKALAALNRANPA</sequence>
<reference evidence="2 3" key="1">
    <citation type="submission" date="2020-02" db="EMBL/GenBank/DDBJ databases">
        <authorList>
            <person name="Chen W.-M."/>
        </authorList>
    </citation>
    <scope>NUCLEOTIDE SEQUENCE [LARGE SCALE GENOMIC DNA]</scope>
    <source>
        <strain evidence="2 3">KMS-5</strain>
    </source>
</reference>
<comment type="caution">
    <text evidence="2">The sequence shown here is derived from an EMBL/GenBank/DDBJ whole genome shotgun (WGS) entry which is preliminary data.</text>
</comment>
<evidence type="ECO:0000256" key="1">
    <source>
        <dbReference type="SAM" id="SignalP"/>
    </source>
</evidence>
<dbReference type="AlphaFoldDB" id="A0A6M0QZ16"/>
<organism evidence="2 3">
    <name type="scientific">Tabrizicola oligotrophica</name>
    <dbReference type="NCBI Taxonomy" id="2710650"/>
    <lineage>
        <taxon>Bacteria</taxon>
        <taxon>Pseudomonadati</taxon>
        <taxon>Pseudomonadota</taxon>
        <taxon>Alphaproteobacteria</taxon>
        <taxon>Rhodobacterales</taxon>
        <taxon>Paracoccaceae</taxon>
        <taxon>Tabrizicola</taxon>
    </lineage>
</organism>
<evidence type="ECO:0000313" key="3">
    <source>
        <dbReference type="Proteomes" id="UP000477782"/>
    </source>
</evidence>
<evidence type="ECO:0000313" key="2">
    <source>
        <dbReference type="EMBL" id="NEY92271.1"/>
    </source>
</evidence>
<gene>
    <name evidence="2" type="ORF">G4Z14_18485</name>
</gene>
<proteinExistence type="predicted"/>
<protein>
    <recommendedName>
        <fullName evidence="4">Cation transport ATPase</fullName>
    </recommendedName>
</protein>
<dbReference type="RefSeq" id="WP_164628436.1">
    <property type="nucleotide sequence ID" value="NZ_JAAIVJ010000029.1"/>
</dbReference>
<dbReference type="EMBL" id="JAAIVJ010000029">
    <property type="protein sequence ID" value="NEY92271.1"/>
    <property type="molecule type" value="Genomic_DNA"/>
</dbReference>
<feature type="signal peptide" evidence="1">
    <location>
        <begin position="1"/>
        <end position="22"/>
    </location>
</feature>
<name>A0A6M0QZ16_9RHOB</name>